<reference evidence="2" key="1">
    <citation type="submission" date="2014-09" db="EMBL/GenBank/DDBJ databases">
        <authorList>
            <person name="Gomez-Valero L."/>
        </authorList>
    </citation>
    <scope>NUCLEOTIDE SEQUENCE [LARGE SCALE GENOMIC DNA]</scope>
    <source>
        <strain evidence="2">ATCC35250</strain>
    </source>
</reference>
<sequence length="56" mass="6874">MTIQRFDDFDTDMEETIASQDITESGLTTKLERRRRIEELFEEKRLRDELNEFDFI</sequence>
<gene>
    <name evidence="1" type="ORF">LHA_0766</name>
</gene>
<evidence type="ECO:0000313" key="2">
    <source>
        <dbReference type="Proteomes" id="UP000032803"/>
    </source>
</evidence>
<name>A0A0A8ULU9_LEGHA</name>
<evidence type="ECO:0000313" key="1">
    <source>
        <dbReference type="EMBL" id="CEK09850.1"/>
    </source>
</evidence>
<dbReference type="AlphaFoldDB" id="A0A0A8ULU9"/>
<dbReference type="EMBL" id="LN681225">
    <property type="protein sequence ID" value="CEK09850.1"/>
    <property type="molecule type" value="Genomic_DNA"/>
</dbReference>
<proteinExistence type="predicted"/>
<dbReference type="STRING" id="449.LHA_0766"/>
<dbReference type="InterPro" id="IPR058510">
    <property type="entry name" value="DUF8197"/>
</dbReference>
<dbReference type="PATRIC" id="fig|449.7.peg.2856"/>
<protein>
    <submittedName>
        <fullName evidence="1">Uncharacterized protein</fullName>
    </submittedName>
</protein>
<dbReference type="Proteomes" id="UP000032803">
    <property type="component" value="Chromosome I"/>
</dbReference>
<accession>A0A0A8ULU9</accession>
<dbReference type="RefSeq" id="WP_172480822.1">
    <property type="nucleotide sequence ID" value="NZ_LN681225.1"/>
</dbReference>
<dbReference type="NCBIfam" id="NF046101">
    <property type="entry name" value="PA3496_fam"/>
    <property type="match status" value="1"/>
</dbReference>
<dbReference type="InterPro" id="IPR058059">
    <property type="entry name" value="PA3496-like"/>
</dbReference>
<dbReference type="HOGENOM" id="CLU_212117_0_0_6"/>
<dbReference type="KEGG" id="lha:LHA_0766"/>
<organism evidence="1 2">
    <name type="scientific">Legionella hackeliae</name>
    <dbReference type="NCBI Taxonomy" id="449"/>
    <lineage>
        <taxon>Bacteria</taxon>
        <taxon>Pseudomonadati</taxon>
        <taxon>Pseudomonadota</taxon>
        <taxon>Gammaproteobacteria</taxon>
        <taxon>Legionellales</taxon>
        <taxon>Legionellaceae</taxon>
        <taxon>Legionella</taxon>
    </lineage>
</organism>
<dbReference type="Pfam" id="PF26620">
    <property type="entry name" value="DUF8197"/>
    <property type="match status" value="1"/>
</dbReference>
<keyword evidence="2" id="KW-1185">Reference proteome</keyword>